<evidence type="ECO:0000259" key="5">
    <source>
        <dbReference type="Pfam" id="PF00501"/>
    </source>
</evidence>
<protein>
    <submittedName>
        <fullName evidence="7">Peroxisomal-coenzyme A synthetase</fullName>
    </submittedName>
</protein>
<dbReference type="PANTHER" id="PTHR43201:SF5">
    <property type="entry name" value="MEDIUM-CHAIN ACYL-COA LIGASE ACSF2, MITOCHONDRIAL"/>
    <property type="match status" value="1"/>
</dbReference>
<dbReference type="InterPro" id="IPR045310">
    <property type="entry name" value="Pcs60-like"/>
</dbReference>
<feature type="domain" description="AMP-dependent synthetase/ligase" evidence="5">
    <location>
        <begin position="21"/>
        <end position="377"/>
    </location>
</feature>
<dbReference type="Proteomes" id="UP001244011">
    <property type="component" value="Unassembled WGS sequence"/>
</dbReference>
<sequence>MIHACIAMATLQTAIQGASKAAAVIIPSRPDALTISYETLLSEVASFQAKLAAIGICRGSAVSIATVNSYEFIVSFLATSWQRGIAAPLNPAYKQDEFEFYIDDVKSAIVLVPRGAFQAASPAVKAARRFNAAIAECYWDHDKGEVALDVKDLGQLNGKAKQPILKPEPDDVALVLHTSGTTSRPKVVPLSHRNLTRTMNNIQATYQLTAKDRTMLVMPLFHVHGLLCALLATLYSGGSMIVPTKFSVSDFWKDFITHKANWYTAVPTIHQILLKSPPPNPAPYIRFIRSCSSPLSPTVFHQLEEAFNAPVLEAYAMTEAAHQMTSNPLPPGKRKPGSVGIGQGVEVAILDEDGNDVPQGKEGEICIRGENVTKGYLNNPSANASAFTKGGFFRTGDQGTKDEDGYIIITGRIKELINKGGEKISPIELDNVLTTHAAVSEAVSFAIPDELYGQDIGVAIVLKAGAKLGQDDLRGWIAEKLAKFKVPKKIYFTEVMPKTATGKIQRRIVAETMQKQDTKAKL</sequence>
<dbReference type="Pfam" id="PF00501">
    <property type="entry name" value="AMP-binding"/>
    <property type="match status" value="1"/>
</dbReference>
<name>A0AAJ0C6I8_9PEZI</name>
<dbReference type="GO" id="GO:0005524">
    <property type="term" value="F:ATP binding"/>
    <property type="evidence" value="ECO:0007669"/>
    <property type="project" value="UniProtKB-KW"/>
</dbReference>
<reference evidence="7" key="1">
    <citation type="submission" date="2023-06" db="EMBL/GenBank/DDBJ databases">
        <title>Genome-scale phylogeny and comparative genomics of the fungal order Sordariales.</title>
        <authorList>
            <consortium name="Lawrence Berkeley National Laboratory"/>
            <person name="Hensen N."/>
            <person name="Bonometti L."/>
            <person name="Westerberg I."/>
            <person name="Brannstrom I.O."/>
            <person name="Guillou S."/>
            <person name="Cros-Aarteil S."/>
            <person name="Calhoun S."/>
            <person name="Haridas S."/>
            <person name="Kuo A."/>
            <person name="Mondo S."/>
            <person name="Pangilinan J."/>
            <person name="Riley R."/>
            <person name="Labutti K."/>
            <person name="Andreopoulos B."/>
            <person name="Lipzen A."/>
            <person name="Chen C."/>
            <person name="Yanf M."/>
            <person name="Daum C."/>
            <person name="Ng V."/>
            <person name="Clum A."/>
            <person name="Steindorff A."/>
            <person name="Ohm R."/>
            <person name="Martin F."/>
            <person name="Silar P."/>
            <person name="Natvig D."/>
            <person name="Lalanne C."/>
            <person name="Gautier V."/>
            <person name="Ament-Velasquez S.L."/>
            <person name="Kruys A."/>
            <person name="Hutchinson M.I."/>
            <person name="Powell A.J."/>
            <person name="Barry K."/>
            <person name="Miller A.N."/>
            <person name="Grigoriev I.V."/>
            <person name="Debuchy R."/>
            <person name="Gladieux P."/>
            <person name="Thoren M.H."/>
            <person name="Johannesson H."/>
        </authorList>
    </citation>
    <scope>NUCLEOTIDE SEQUENCE</scope>
    <source>
        <strain evidence="7">8032-3</strain>
    </source>
</reference>
<dbReference type="PROSITE" id="PS00455">
    <property type="entry name" value="AMP_BINDING"/>
    <property type="match status" value="1"/>
</dbReference>
<evidence type="ECO:0000259" key="6">
    <source>
        <dbReference type="Pfam" id="PF13193"/>
    </source>
</evidence>
<evidence type="ECO:0000256" key="4">
    <source>
        <dbReference type="ARBA" id="ARBA00022840"/>
    </source>
</evidence>
<proteinExistence type="inferred from homology"/>
<comment type="caution">
    <text evidence="7">The sequence shown here is derived from an EMBL/GenBank/DDBJ whole genome shotgun (WGS) entry which is preliminary data.</text>
</comment>
<dbReference type="InterPro" id="IPR025110">
    <property type="entry name" value="AMP-bd_C"/>
</dbReference>
<accession>A0AAJ0C6I8</accession>
<dbReference type="RefSeq" id="XP_060287103.1">
    <property type="nucleotide sequence ID" value="XM_060422774.1"/>
</dbReference>
<keyword evidence="4" id="KW-0067">ATP-binding</keyword>
<dbReference type="InterPro" id="IPR045851">
    <property type="entry name" value="AMP-bd_C_sf"/>
</dbReference>
<dbReference type="GO" id="GO:0031956">
    <property type="term" value="F:medium-chain fatty acid-CoA ligase activity"/>
    <property type="evidence" value="ECO:0007669"/>
    <property type="project" value="TreeGrafter"/>
</dbReference>
<dbReference type="Gene3D" id="3.30.300.30">
    <property type="match status" value="1"/>
</dbReference>
<dbReference type="InterPro" id="IPR042099">
    <property type="entry name" value="ANL_N_sf"/>
</dbReference>
<dbReference type="InterPro" id="IPR000873">
    <property type="entry name" value="AMP-dep_synth/lig_dom"/>
</dbReference>
<dbReference type="GeneID" id="85305961"/>
<dbReference type="GO" id="GO:0006631">
    <property type="term" value="P:fatty acid metabolic process"/>
    <property type="evidence" value="ECO:0007669"/>
    <property type="project" value="TreeGrafter"/>
</dbReference>
<keyword evidence="2" id="KW-0436">Ligase</keyword>
<evidence type="ECO:0000256" key="1">
    <source>
        <dbReference type="ARBA" id="ARBA00006432"/>
    </source>
</evidence>
<dbReference type="Gene3D" id="3.40.50.12780">
    <property type="entry name" value="N-terminal domain of ligase-like"/>
    <property type="match status" value="1"/>
</dbReference>
<keyword evidence="3" id="KW-0547">Nucleotide-binding</keyword>
<evidence type="ECO:0000313" key="8">
    <source>
        <dbReference type="Proteomes" id="UP001244011"/>
    </source>
</evidence>
<gene>
    <name evidence="7" type="ORF">QBC33DRAFT_220133</name>
</gene>
<keyword evidence="8" id="KW-1185">Reference proteome</keyword>
<evidence type="ECO:0000256" key="3">
    <source>
        <dbReference type="ARBA" id="ARBA00022741"/>
    </source>
</evidence>
<dbReference type="InterPro" id="IPR020845">
    <property type="entry name" value="AMP-binding_CS"/>
</dbReference>
<organism evidence="7 8">
    <name type="scientific">Phialemonium atrogriseum</name>
    <dbReference type="NCBI Taxonomy" id="1093897"/>
    <lineage>
        <taxon>Eukaryota</taxon>
        <taxon>Fungi</taxon>
        <taxon>Dikarya</taxon>
        <taxon>Ascomycota</taxon>
        <taxon>Pezizomycotina</taxon>
        <taxon>Sordariomycetes</taxon>
        <taxon>Sordariomycetidae</taxon>
        <taxon>Cephalothecales</taxon>
        <taxon>Cephalothecaceae</taxon>
        <taxon>Phialemonium</taxon>
    </lineage>
</organism>
<evidence type="ECO:0000313" key="7">
    <source>
        <dbReference type="EMBL" id="KAK1770890.1"/>
    </source>
</evidence>
<dbReference type="PANTHER" id="PTHR43201">
    <property type="entry name" value="ACYL-COA SYNTHETASE"/>
    <property type="match status" value="1"/>
</dbReference>
<comment type="similarity">
    <text evidence="1">Belongs to the ATP-dependent AMP-binding enzyme family.</text>
</comment>
<dbReference type="Pfam" id="PF13193">
    <property type="entry name" value="AMP-binding_C"/>
    <property type="match status" value="1"/>
</dbReference>
<dbReference type="AlphaFoldDB" id="A0AAJ0C6I8"/>
<evidence type="ECO:0000256" key="2">
    <source>
        <dbReference type="ARBA" id="ARBA00022598"/>
    </source>
</evidence>
<feature type="domain" description="AMP-binding enzyme C-terminal" evidence="6">
    <location>
        <begin position="428"/>
        <end position="503"/>
    </location>
</feature>
<dbReference type="SUPFAM" id="SSF56801">
    <property type="entry name" value="Acetyl-CoA synthetase-like"/>
    <property type="match status" value="1"/>
</dbReference>
<dbReference type="EMBL" id="MU838999">
    <property type="protein sequence ID" value="KAK1770890.1"/>
    <property type="molecule type" value="Genomic_DNA"/>
</dbReference>
<dbReference type="CDD" id="cd05926">
    <property type="entry name" value="FACL_fum10p_like"/>
    <property type="match status" value="1"/>
</dbReference>